<name>A0A543ABR2_9ACTN</name>
<protein>
    <submittedName>
        <fullName evidence="1">Uncharacterized protein</fullName>
    </submittedName>
</protein>
<dbReference type="AlphaFoldDB" id="A0A543ABR2"/>
<organism evidence="1 2">
    <name type="scientific">Nocardioides albertanoniae</name>
    <dbReference type="NCBI Taxonomy" id="1175486"/>
    <lineage>
        <taxon>Bacteria</taxon>
        <taxon>Bacillati</taxon>
        <taxon>Actinomycetota</taxon>
        <taxon>Actinomycetes</taxon>
        <taxon>Propionibacteriales</taxon>
        <taxon>Nocardioidaceae</taxon>
        <taxon>Nocardioides</taxon>
    </lineage>
</organism>
<evidence type="ECO:0000313" key="1">
    <source>
        <dbReference type="EMBL" id="TQL70031.1"/>
    </source>
</evidence>
<proteinExistence type="predicted"/>
<dbReference type="EMBL" id="VFOV01000001">
    <property type="protein sequence ID" value="TQL70031.1"/>
    <property type="molecule type" value="Genomic_DNA"/>
</dbReference>
<sequence>MSFRFDADRAEAGWVTGGLPAFPDDAVIRRLLFGPDGFEAYARVLALPDPRYPGQSENDADELGTDLSDEEMICRIVDLMTGSDDAVDLRFLLWDGWPYRPSLPAGVRVDLAGIREYAVARGRLRDWETWASSGISREYAPGFVWPSDRSWCVAFDTDPHFAGVGGSTEAIDRLLEDPILTTLAHPAGAGLPPAYD</sequence>
<accession>A0A543ABR2</accession>
<dbReference type="OrthoDB" id="2426596at2"/>
<keyword evidence="2" id="KW-1185">Reference proteome</keyword>
<dbReference type="RefSeq" id="WP_141781840.1">
    <property type="nucleotide sequence ID" value="NZ_VFOV01000001.1"/>
</dbReference>
<comment type="caution">
    <text evidence="1">The sequence shown here is derived from an EMBL/GenBank/DDBJ whole genome shotgun (WGS) entry which is preliminary data.</text>
</comment>
<evidence type="ECO:0000313" key="2">
    <source>
        <dbReference type="Proteomes" id="UP000320209"/>
    </source>
</evidence>
<dbReference type="Proteomes" id="UP000320209">
    <property type="component" value="Unassembled WGS sequence"/>
</dbReference>
<gene>
    <name evidence="1" type="ORF">FB381_3955</name>
</gene>
<reference evidence="1 2" key="1">
    <citation type="submission" date="2019-06" db="EMBL/GenBank/DDBJ databases">
        <title>Sequencing the genomes of 1000 actinobacteria strains.</title>
        <authorList>
            <person name="Klenk H.-P."/>
        </authorList>
    </citation>
    <scope>NUCLEOTIDE SEQUENCE [LARGE SCALE GENOMIC DNA]</scope>
    <source>
        <strain evidence="1 2">DSM 25218</strain>
    </source>
</reference>